<keyword evidence="4" id="KW-1185">Reference proteome</keyword>
<dbReference type="Gene3D" id="3.40.50.720">
    <property type="entry name" value="NAD(P)-binding Rossmann-like Domain"/>
    <property type="match status" value="1"/>
</dbReference>
<dbReference type="InterPro" id="IPR001509">
    <property type="entry name" value="Epimerase_deHydtase"/>
</dbReference>
<feature type="domain" description="NAD-dependent epimerase/dehydratase" evidence="2">
    <location>
        <begin position="4"/>
        <end position="239"/>
    </location>
</feature>
<evidence type="ECO:0000256" key="1">
    <source>
        <dbReference type="ARBA" id="ARBA00023027"/>
    </source>
</evidence>
<organism evidence="3 4">
    <name type="scientific">Paracoccus benzoatiresistens</name>
    <dbReference type="NCBI Taxonomy" id="2997341"/>
    <lineage>
        <taxon>Bacteria</taxon>
        <taxon>Pseudomonadati</taxon>
        <taxon>Pseudomonadota</taxon>
        <taxon>Alphaproteobacteria</taxon>
        <taxon>Rhodobacterales</taxon>
        <taxon>Paracoccaceae</taxon>
        <taxon>Paracoccus</taxon>
    </lineage>
</organism>
<sequence length="345" mass="38255">MKTALVTGAAGFIGYHLSRLLLAEGFRVVGLDNHNDYYDPRLKADRESLLKRHPHYMAVRGSVETGGLLADIMARERPQVVVHLAAQAGVRYSIDNPRAYVESNLIGTFELLEAARAHKPDHLLLASTSSVYGANTEMPYRETDKVDTQVSFYAATKKSNEAMAHAYAHLFDIPTTMFRFFTVYGPWGRPDMAPYLFTSAILEGRPIKVFNHGNMKRDFTYVEDLVRGIRLLMDVPPTGPAVEGDSLSPVGPWRVINIGNGQPVPLLDFIAAIESAAGQEAQKVLLPMQPGDVMATWADNSLLRRLTGYAPQTSVDEGVRAYVEWFKDYHRTPVPLHKGKTAAGR</sequence>
<dbReference type="SUPFAM" id="SSF51735">
    <property type="entry name" value="NAD(P)-binding Rossmann-fold domains"/>
    <property type="match status" value="1"/>
</dbReference>
<comment type="caution">
    <text evidence="3">The sequence shown here is derived from an EMBL/GenBank/DDBJ whole genome shotgun (WGS) entry which is preliminary data.</text>
</comment>
<reference evidence="3" key="1">
    <citation type="submission" date="2022-12" db="EMBL/GenBank/DDBJ databases">
        <title>Paracoccus sp. EF6 isolated from a lake water.</title>
        <authorList>
            <person name="Liu H."/>
        </authorList>
    </citation>
    <scope>NUCLEOTIDE SEQUENCE</scope>
    <source>
        <strain evidence="3">EF6</strain>
    </source>
</reference>
<dbReference type="EMBL" id="JAPTYD010000002">
    <property type="protein sequence ID" value="MCZ0960619.1"/>
    <property type="molecule type" value="Genomic_DNA"/>
</dbReference>
<dbReference type="RefSeq" id="WP_268940610.1">
    <property type="nucleotide sequence ID" value="NZ_JAPTYD010000002.1"/>
</dbReference>
<keyword evidence="3" id="KW-0456">Lyase</keyword>
<evidence type="ECO:0000313" key="4">
    <source>
        <dbReference type="Proteomes" id="UP001149822"/>
    </source>
</evidence>
<dbReference type="EC" id="4.2.1.47" evidence="3"/>
<evidence type="ECO:0000313" key="3">
    <source>
        <dbReference type="EMBL" id="MCZ0960619.1"/>
    </source>
</evidence>
<keyword evidence="1" id="KW-0520">NAD</keyword>
<protein>
    <submittedName>
        <fullName evidence="3">GDP-mannose 4,6-dehydratase</fullName>
        <ecNumber evidence="3">4.2.1.47</ecNumber>
    </submittedName>
</protein>
<accession>A0ABT4J0I3</accession>
<name>A0ABT4J0I3_9RHOB</name>
<dbReference type="GO" id="GO:0008446">
    <property type="term" value="F:GDP-mannose 4,6-dehydratase activity"/>
    <property type="evidence" value="ECO:0007669"/>
    <property type="project" value="UniProtKB-EC"/>
</dbReference>
<dbReference type="PANTHER" id="PTHR43574">
    <property type="entry name" value="EPIMERASE-RELATED"/>
    <property type="match status" value="1"/>
</dbReference>
<gene>
    <name evidence="3" type="ORF">OU682_03180</name>
</gene>
<proteinExistence type="predicted"/>
<dbReference type="Pfam" id="PF01370">
    <property type="entry name" value="Epimerase"/>
    <property type="match status" value="1"/>
</dbReference>
<evidence type="ECO:0000259" key="2">
    <source>
        <dbReference type="Pfam" id="PF01370"/>
    </source>
</evidence>
<dbReference type="Proteomes" id="UP001149822">
    <property type="component" value="Unassembled WGS sequence"/>
</dbReference>
<dbReference type="InterPro" id="IPR036291">
    <property type="entry name" value="NAD(P)-bd_dom_sf"/>
</dbReference>
<dbReference type="PRINTS" id="PR01713">
    <property type="entry name" value="NUCEPIMERASE"/>
</dbReference>